<accession>A0A087U1H5</accession>
<protein>
    <submittedName>
        <fullName evidence="1">Uncharacterized protein</fullName>
    </submittedName>
</protein>
<gene>
    <name evidence="1" type="ORF">X975_24322</name>
</gene>
<evidence type="ECO:0000313" key="2">
    <source>
        <dbReference type="Proteomes" id="UP000054359"/>
    </source>
</evidence>
<dbReference type="Proteomes" id="UP000054359">
    <property type="component" value="Unassembled WGS sequence"/>
</dbReference>
<proteinExistence type="predicted"/>
<reference evidence="1 2" key="1">
    <citation type="submission" date="2013-11" db="EMBL/GenBank/DDBJ databases">
        <title>Genome sequencing of Stegodyphus mimosarum.</title>
        <authorList>
            <person name="Bechsgaard J."/>
        </authorList>
    </citation>
    <scope>NUCLEOTIDE SEQUENCE [LARGE SCALE GENOMIC DNA]</scope>
</reference>
<sequence>MLWLSFLPIGVRFGHTVLARQKSGQQRMDRLLTVSCRRTDT</sequence>
<keyword evidence="2" id="KW-1185">Reference proteome</keyword>
<feature type="non-terminal residue" evidence="1">
    <location>
        <position position="41"/>
    </location>
</feature>
<name>A0A087U1H5_STEMI</name>
<dbReference type="EMBL" id="KK117706">
    <property type="protein sequence ID" value="KFM71214.1"/>
    <property type="molecule type" value="Genomic_DNA"/>
</dbReference>
<organism evidence="1 2">
    <name type="scientific">Stegodyphus mimosarum</name>
    <name type="common">African social velvet spider</name>
    <dbReference type="NCBI Taxonomy" id="407821"/>
    <lineage>
        <taxon>Eukaryota</taxon>
        <taxon>Metazoa</taxon>
        <taxon>Ecdysozoa</taxon>
        <taxon>Arthropoda</taxon>
        <taxon>Chelicerata</taxon>
        <taxon>Arachnida</taxon>
        <taxon>Araneae</taxon>
        <taxon>Araneomorphae</taxon>
        <taxon>Entelegynae</taxon>
        <taxon>Eresoidea</taxon>
        <taxon>Eresidae</taxon>
        <taxon>Stegodyphus</taxon>
    </lineage>
</organism>
<evidence type="ECO:0000313" key="1">
    <source>
        <dbReference type="EMBL" id="KFM71214.1"/>
    </source>
</evidence>
<dbReference type="AlphaFoldDB" id="A0A087U1H5"/>